<keyword evidence="5" id="KW-1185">Reference proteome</keyword>
<evidence type="ECO:0000256" key="2">
    <source>
        <dbReference type="SAM" id="SignalP"/>
    </source>
</evidence>
<name>A0A841N6M6_9FLAO</name>
<evidence type="ECO:0000313" key="5">
    <source>
        <dbReference type="Proteomes" id="UP000589738"/>
    </source>
</evidence>
<dbReference type="Proteomes" id="UP000589738">
    <property type="component" value="Unassembled WGS sequence"/>
</dbReference>
<evidence type="ECO:0000313" key="4">
    <source>
        <dbReference type="EMBL" id="MBB6372187.1"/>
    </source>
</evidence>
<organism evidence="4 5">
    <name type="scientific">Chryseobacterium shigense</name>
    <dbReference type="NCBI Taxonomy" id="297244"/>
    <lineage>
        <taxon>Bacteria</taxon>
        <taxon>Pseudomonadati</taxon>
        <taxon>Bacteroidota</taxon>
        <taxon>Flavobacteriia</taxon>
        <taxon>Flavobacteriales</taxon>
        <taxon>Weeksellaceae</taxon>
        <taxon>Chryseobacterium group</taxon>
        <taxon>Chryseobacterium</taxon>
    </lineage>
</organism>
<feature type="signal peptide" evidence="2">
    <location>
        <begin position="1"/>
        <end position="18"/>
    </location>
</feature>
<dbReference type="EMBL" id="JACHLC010000005">
    <property type="protein sequence ID" value="MBB6372187.1"/>
    <property type="molecule type" value="Genomic_DNA"/>
</dbReference>
<feature type="chain" id="PRO_5032690637" evidence="2">
    <location>
        <begin position="19"/>
        <end position="957"/>
    </location>
</feature>
<keyword evidence="1 2" id="KW-0732">Signal</keyword>
<sequence length="957" mass="105613">MKKIYISILATLSIYSNAQNIFNAKLHEINFGSSSDPGNLIKLNDLIIFPATRFSDEGRELWCFNSVTQKSALLKDIFPGYNSGLSGSPSFVNVNGKIYFLAQETFSSYQLWVTDGTVAGTMKEKDLNSNYSIGNLVVAGNKIFYYVQNELWSYDTVSKVLLKVKTFVYSGDVKMYSFNNELIIGADDGVSGKEIWKSDGTVAGTVLLKDIAPNAGGSISGDFNILPLNNKFYFIANLGTGYELYASDGTEAGTVSVKPVRTPRLNGASADNYFVFEGFDPDAGGMEPWISDGTAAGTKILKNIMPGNTSSMANSKFIRLNNKIYFDSNANGVSPAYGDYIWETDGTEVGTVLFNTPPETELYGKSSDGMHLILTKPNYGNRYWITNGNPSQTFEITDIGMPYNNSFIDLNSKIYLTGYNPKNGTELFSINPVSQTSSLATDISRFESSAPHSFEVLDNELIFIAADRQYNNQLYKRNKNTQQLERLSTFGNTSFMGMFSDNKDTFFKIGNYLYTKNGTPNPRSGMYRTAGTEIYSEGLSTPPGTVTYDTSFYVNLNDNTLLFSGYNNVIGTELWKIDNDTDTAVLVKDISADNMGSMYNTDSQTAVLNGSAYFVAKENGKLGIWKSDGTSAGTSKAIEFSYQDGTDGDIKVLKSFNNKLFFTKRQENNSSYGQNELWASDGDQASAVLLKSHAVPYGSGNISRETEVLNGKLFYNTTGYPSGLYSTDGTVVGTTEILSGNFFGETKFKKCGNLLFFTNNNGAQLWRTDGTASGTFSLVSSLSSAKEMLCINNYLYFLNGDSQKVWKTNGTTSNTMPMDIFVTNDDNQLMPNENIEKIATDGEKLYLSIATKNHGSEMYEITDTLPVYLATDDIRKDDKNTNADIQIYPNPVTDYFSVKSKGNYRIETVKIFDASGKLIKNIASINDRINVSDLSSGIYFVRIKTEKGEHLGKIIKK</sequence>
<dbReference type="InterPro" id="IPR026444">
    <property type="entry name" value="Secre_tail"/>
</dbReference>
<accession>A0A841N6M6</accession>
<feature type="domain" description="Secretion system C-terminal sorting" evidence="3">
    <location>
        <begin position="887"/>
        <end position="955"/>
    </location>
</feature>
<gene>
    <name evidence="4" type="ORF">HNP36_003279</name>
</gene>
<dbReference type="NCBIfam" id="TIGR04183">
    <property type="entry name" value="Por_Secre_tail"/>
    <property type="match status" value="1"/>
</dbReference>
<evidence type="ECO:0000259" key="3">
    <source>
        <dbReference type="Pfam" id="PF18962"/>
    </source>
</evidence>
<reference evidence="4 5" key="1">
    <citation type="submission" date="2020-08" db="EMBL/GenBank/DDBJ databases">
        <title>Functional genomics of gut bacteria from endangered species of beetles.</title>
        <authorList>
            <person name="Carlos-Shanley C."/>
        </authorList>
    </citation>
    <scope>NUCLEOTIDE SEQUENCE [LARGE SCALE GENOMIC DNA]</scope>
    <source>
        <strain evidence="4 5">S00136</strain>
    </source>
</reference>
<dbReference type="AlphaFoldDB" id="A0A841N6M6"/>
<dbReference type="Pfam" id="PF18962">
    <property type="entry name" value="Por_Secre_tail"/>
    <property type="match status" value="1"/>
</dbReference>
<comment type="caution">
    <text evidence="4">The sequence shown here is derived from an EMBL/GenBank/DDBJ whole genome shotgun (WGS) entry which is preliminary data.</text>
</comment>
<evidence type="ECO:0000256" key="1">
    <source>
        <dbReference type="ARBA" id="ARBA00022729"/>
    </source>
</evidence>
<dbReference type="RefSeq" id="WP_184166793.1">
    <property type="nucleotide sequence ID" value="NZ_JACHLC010000005.1"/>
</dbReference>
<proteinExistence type="predicted"/>
<protein>
    <submittedName>
        <fullName evidence="4">ELWxxDGT repeat protein</fullName>
    </submittedName>
</protein>
<dbReference type="SUPFAM" id="SSF63825">
    <property type="entry name" value="YWTD domain"/>
    <property type="match status" value="1"/>
</dbReference>